<comment type="caution">
    <text evidence="1">The sequence shown here is derived from an EMBL/GenBank/DDBJ whole genome shotgun (WGS) entry which is preliminary data.</text>
</comment>
<gene>
    <name evidence="1" type="ORF">ACOLOM_LOCUS7027</name>
</gene>
<sequence>MEKMNNRLGPAWSTNCLRSLDVVGVRVFQVDSDRPRGKRSLELTTFIRSKVTKELERRRDSYTRSSPIRTLIGHSLLSQLISAFKYLKIIKNDDRSLEFSEFGSLRKKFASIIVNNQNHLLLSRLLLLLDESTQSSQTLHSPRPSRVQRFSSFLKKSNLAAIWGRRRALISIMSTAPSAASSLPAAPEIPVGFYGSLKSWLASGHKEAEVAEERLLRRLSTFRSKNEQDVSTPSTANARISQVPLSNGKSRYINMLSILPTTPAYPLPASKGPAISSSAAPAPSSPSSSLTNDNSRSEAPPTTVILHGYGAGLGFFSLNLEALSSWVSKRGLPVYLLDWLGMGRSARPTFKVSAKPADTIARVDQAESFFLDALEEWRGTMGINKMTLVGHSLGAYLVTAYALKYPQHVSRLVLLSPAGVPAGPNTTVPAAELTRSRTHPEGSEVTQPPRELKNPNSKDVSGIKQEQVREIEEQKEQKEPWTRRLVSDRPFRFVRARDEI</sequence>
<proteinExistence type="predicted"/>
<name>A0ACA9MU22_9GLOM</name>
<protein>
    <submittedName>
        <fullName evidence="1">6708_t:CDS:1</fullName>
    </submittedName>
</protein>
<dbReference type="EMBL" id="CAJVPT010015363">
    <property type="protein sequence ID" value="CAG8611318.1"/>
    <property type="molecule type" value="Genomic_DNA"/>
</dbReference>
<evidence type="ECO:0000313" key="2">
    <source>
        <dbReference type="Proteomes" id="UP000789525"/>
    </source>
</evidence>
<dbReference type="Proteomes" id="UP000789525">
    <property type="component" value="Unassembled WGS sequence"/>
</dbReference>
<organism evidence="1 2">
    <name type="scientific">Acaulospora colombiana</name>
    <dbReference type="NCBI Taxonomy" id="27376"/>
    <lineage>
        <taxon>Eukaryota</taxon>
        <taxon>Fungi</taxon>
        <taxon>Fungi incertae sedis</taxon>
        <taxon>Mucoromycota</taxon>
        <taxon>Glomeromycotina</taxon>
        <taxon>Glomeromycetes</taxon>
        <taxon>Diversisporales</taxon>
        <taxon>Acaulosporaceae</taxon>
        <taxon>Acaulospora</taxon>
    </lineage>
</organism>
<reference evidence="1" key="1">
    <citation type="submission" date="2021-06" db="EMBL/GenBank/DDBJ databases">
        <authorList>
            <person name="Kallberg Y."/>
            <person name="Tangrot J."/>
            <person name="Rosling A."/>
        </authorList>
    </citation>
    <scope>NUCLEOTIDE SEQUENCE</scope>
    <source>
        <strain evidence="1">CL356</strain>
    </source>
</reference>
<accession>A0ACA9MU22</accession>
<evidence type="ECO:0000313" key="1">
    <source>
        <dbReference type="EMBL" id="CAG8611318.1"/>
    </source>
</evidence>
<keyword evidence="2" id="KW-1185">Reference proteome</keyword>